<protein>
    <submittedName>
        <fullName evidence="1">Uncharacterized protein</fullName>
    </submittedName>
</protein>
<organism evidence="1 2">
    <name type="scientific">Xanthomonas boreopolis</name>
    <dbReference type="NCBI Taxonomy" id="86183"/>
    <lineage>
        <taxon>Bacteria</taxon>
        <taxon>Pseudomonadati</taxon>
        <taxon>Pseudomonadota</taxon>
        <taxon>Gammaproteobacteria</taxon>
        <taxon>Lysobacterales</taxon>
        <taxon>Lysobacteraceae</taxon>
        <taxon>Xanthomonas</taxon>
    </lineage>
</organism>
<gene>
    <name evidence="1" type="ORF">GCM10009090_38320</name>
</gene>
<dbReference type="Proteomes" id="UP000623958">
    <property type="component" value="Unassembled WGS sequence"/>
</dbReference>
<accession>A0A919FD51</accession>
<proteinExistence type="predicted"/>
<evidence type="ECO:0000313" key="1">
    <source>
        <dbReference type="EMBL" id="GHH61763.1"/>
    </source>
</evidence>
<evidence type="ECO:0000313" key="2">
    <source>
        <dbReference type="Proteomes" id="UP000623958"/>
    </source>
</evidence>
<reference evidence="1" key="2">
    <citation type="submission" date="2020-09" db="EMBL/GenBank/DDBJ databases">
        <authorList>
            <person name="Sun Q."/>
            <person name="Ohkuma M."/>
        </authorList>
    </citation>
    <scope>NUCLEOTIDE SEQUENCE</scope>
    <source>
        <strain evidence="1">JCM 13306</strain>
    </source>
</reference>
<dbReference type="AlphaFoldDB" id="A0A919FD51"/>
<comment type="caution">
    <text evidence="1">The sequence shown here is derived from an EMBL/GenBank/DDBJ whole genome shotgun (WGS) entry which is preliminary data.</text>
</comment>
<dbReference type="EMBL" id="BNBA01000083">
    <property type="protein sequence ID" value="GHH61763.1"/>
    <property type="molecule type" value="Genomic_DNA"/>
</dbReference>
<sequence>MRVLEKLSGFAIAADRITTERGQGGYHLITLDSTKRTVTIRPFPVARLEEANVAYAAIEARTKAGEPIEAVLVSAGPVESLRKAYPNYFLDTQVFVKQLQRLIDGHKLGAKR</sequence>
<keyword evidence="2" id="KW-1185">Reference proteome</keyword>
<reference evidence="1" key="1">
    <citation type="journal article" date="2014" name="Int. J. Syst. Evol. Microbiol.">
        <title>Complete genome sequence of Corynebacterium casei LMG S-19264T (=DSM 44701T), isolated from a smear-ripened cheese.</title>
        <authorList>
            <consortium name="US DOE Joint Genome Institute (JGI-PGF)"/>
            <person name="Walter F."/>
            <person name="Albersmeier A."/>
            <person name="Kalinowski J."/>
            <person name="Ruckert C."/>
        </authorList>
    </citation>
    <scope>NUCLEOTIDE SEQUENCE</scope>
    <source>
        <strain evidence="1">JCM 13306</strain>
    </source>
</reference>
<name>A0A919FD51_9XANT</name>